<keyword evidence="3" id="KW-0997">Cell inner membrane</keyword>
<evidence type="ECO:0000256" key="2">
    <source>
        <dbReference type="ARBA" id="ARBA00022475"/>
    </source>
</evidence>
<feature type="domain" description="TRAP C4-dicarboxylate transport system permease DctM subunit" evidence="8">
    <location>
        <begin position="7"/>
        <end position="415"/>
    </location>
</feature>
<feature type="transmembrane region" description="Helical" evidence="7">
    <location>
        <begin position="169"/>
        <end position="191"/>
    </location>
</feature>
<feature type="transmembrane region" description="Helical" evidence="7">
    <location>
        <begin position="212"/>
        <end position="233"/>
    </location>
</feature>
<evidence type="ECO:0000256" key="3">
    <source>
        <dbReference type="ARBA" id="ARBA00022519"/>
    </source>
</evidence>
<comment type="caution">
    <text evidence="9">The sequence shown here is derived from an EMBL/GenBank/DDBJ whole genome shotgun (WGS) entry which is preliminary data.</text>
</comment>
<evidence type="ECO:0000256" key="1">
    <source>
        <dbReference type="ARBA" id="ARBA00004429"/>
    </source>
</evidence>
<evidence type="ECO:0000256" key="4">
    <source>
        <dbReference type="ARBA" id="ARBA00022692"/>
    </source>
</evidence>
<protein>
    <submittedName>
        <fullName evidence="9">TRAP transporter large permease</fullName>
    </submittedName>
</protein>
<keyword evidence="4 7" id="KW-0812">Transmembrane</keyword>
<evidence type="ECO:0000313" key="10">
    <source>
        <dbReference type="Proteomes" id="UP001589838"/>
    </source>
</evidence>
<name>A0ABV6KFZ8_9BACI</name>
<feature type="transmembrane region" description="Helical" evidence="7">
    <location>
        <begin position="304"/>
        <end position="325"/>
    </location>
</feature>
<keyword evidence="10" id="KW-1185">Reference proteome</keyword>
<keyword evidence="5 7" id="KW-1133">Transmembrane helix</keyword>
<organism evidence="9 10">
    <name type="scientific">Halalkalibacter kiskunsagensis</name>
    <dbReference type="NCBI Taxonomy" id="1548599"/>
    <lineage>
        <taxon>Bacteria</taxon>
        <taxon>Bacillati</taxon>
        <taxon>Bacillota</taxon>
        <taxon>Bacilli</taxon>
        <taxon>Bacillales</taxon>
        <taxon>Bacillaceae</taxon>
        <taxon>Halalkalibacter</taxon>
    </lineage>
</organism>
<dbReference type="InterPro" id="IPR010656">
    <property type="entry name" value="DctM"/>
</dbReference>
<feature type="transmembrane region" description="Helical" evidence="7">
    <location>
        <begin position="239"/>
        <end position="255"/>
    </location>
</feature>
<reference evidence="9 10" key="1">
    <citation type="submission" date="2024-09" db="EMBL/GenBank/DDBJ databases">
        <authorList>
            <person name="Sun Q."/>
            <person name="Mori K."/>
        </authorList>
    </citation>
    <scope>NUCLEOTIDE SEQUENCE [LARGE SCALE GENOMIC DNA]</scope>
    <source>
        <strain evidence="9 10">NCAIM B.02610</strain>
    </source>
</reference>
<keyword evidence="2" id="KW-1003">Cell membrane</keyword>
<evidence type="ECO:0000256" key="6">
    <source>
        <dbReference type="ARBA" id="ARBA00023136"/>
    </source>
</evidence>
<comment type="subcellular location">
    <subcellularLocation>
        <location evidence="1">Cell inner membrane</location>
        <topology evidence="1">Multi-pass membrane protein</topology>
    </subcellularLocation>
</comment>
<feature type="transmembrane region" description="Helical" evidence="7">
    <location>
        <begin position="392"/>
        <end position="412"/>
    </location>
</feature>
<proteinExistence type="predicted"/>
<keyword evidence="6 7" id="KW-0472">Membrane</keyword>
<dbReference type="NCBIfam" id="TIGR00786">
    <property type="entry name" value="dctM"/>
    <property type="match status" value="1"/>
</dbReference>
<dbReference type="PIRSF" id="PIRSF006066">
    <property type="entry name" value="HI0050"/>
    <property type="match status" value="1"/>
</dbReference>
<accession>A0ABV6KFZ8</accession>
<evidence type="ECO:0000256" key="5">
    <source>
        <dbReference type="ARBA" id="ARBA00022989"/>
    </source>
</evidence>
<feature type="transmembrane region" description="Helical" evidence="7">
    <location>
        <begin position="46"/>
        <end position="64"/>
    </location>
</feature>
<gene>
    <name evidence="9" type="ORF">ACFFHM_17485</name>
</gene>
<dbReference type="RefSeq" id="WP_335964132.1">
    <property type="nucleotide sequence ID" value="NZ_JAXBLX010000085.1"/>
</dbReference>
<evidence type="ECO:0000259" key="8">
    <source>
        <dbReference type="Pfam" id="PF06808"/>
    </source>
</evidence>
<evidence type="ECO:0000313" key="9">
    <source>
        <dbReference type="EMBL" id="MFC0472238.1"/>
    </source>
</evidence>
<feature type="transmembrane region" description="Helical" evidence="7">
    <location>
        <begin position="356"/>
        <end position="380"/>
    </location>
</feature>
<feature type="transmembrane region" description="Helical" evidence="7">
    <location>
        <begin position="101"/>
        <end position="122"/>
    </location>
</feature>
<feature type="transmembrane region" description="Helical" evidence="7">
    <location>
        <begin position="275"/>
        <end position="292"/>
    </location>
</feature>
<feature type="transmembrane region" description="Helical" evidence="7">
    <location>
        <begin position="6"/>
        <end position="34"/>
    </location>
</feature>
<dbReference type="Proteomes" id="UP001589838">
    <property type="component" value="Unassembled WGS sequence"/>
</dbReference>
<dbReference type="PANTHER" id="PTHR33362:SF3">
    <property type="entry name" value="SIALIC ACID TRAP TRANSPORTER PERMEASE PROTEIN SIAT"/>
    <property type="match status" value="1"/>
</dbReference>
<dbReference type="PANTHER" id="PTHR33362">
    <property type="entry name" value="SIALIC ACID TRAP TRANSPORTER PERMEASE PROTEIN SIAT-RELATED"/>
    <property type="match status" value="1"/>
</dbReference>
<dbReference type="Pfam" id="PF06808">
    <property type="entry name" value="DctM"/>
    <property type="match status" value="1"/>
</dbReference>
<dbReference type="EMBL" id="JBHLUX010000063">
    <property type="protein sequence ID" value="MFC0472238.1"/>
    <property type="molecule type" value="Genomic_DNA"/>
</dbReference>
<dbReference type="InterPro" id="IPR004681">
    <property type="entry name" value="TRAP_DctM"/>
</dbReference>
<feature type="transmembrane region" description="Helical" evidence="7">
    <location>
        <begin position="134"/>
        <end position="157"/>
    </location>
</feature>
<evidence type="ECO:0000256" key="7">
    <source>
        <dbReference type="SAM" id="Phobius"/>
    </source>
</evidence>
<sequence length="424" mass="44574">MLALVLFVSFILLIFFGVPIAFSLGISSIIYLLMADISLSIIPQRMFGGLNSFVLLCIPGFILAGNLMNAGGITDRIINFTNNILGHIRGGLGLANVGSSMGFAGISGTALADTASIGSVLIPAMKKQGYDADFSAAVTSSSSTIGPIIPPSLPLIIVGTLASVSIGDLFLAGAIPGVILGIGLMIAVYIISVKRNYPKGQRQKMSVIGKSFIDAFWALMMTVVIMYGILGGYFTPTEASIVAVVYALVVGLFVYRDLKVKAIPSILLASMKSTASIMILVGLANLFGWILVSERIPQLVANTILTISDNKIIVILLIVLLLLFVGTFMETIAALVILFPVLLPVAMSVGMDPVHFGVLMVLGLIIGLSTPPVGVCLFVASSIGKVSVGKTSIALIPFLCVSIFVLLLVAYIPELTLFLPSLFN</sequence>